<keyword evidence="3" id="KW-1185">Reference proteome</keyword>
<dbReference type="InterPro" id="IPR000999">
    <property type="entry name" value="RNase_III_dom"/>
</dbReference>
<dbReference type="Gene3D" id="1.10.1520.10">
    <property type="entry name" value="Ribonuclease III domain"/>
    <property type="match status" value="1"/>
</dbReference>
<dbReference type="Pfam" id="PF00636">
    <property type="entry name" value="Ribonuclease_3"/>
    <property type="match status" value="1"/>
</dbReference>
<dbReference type="EMBL" id="JAVDQI010000001">
    <property type="protein sequence ID" value="MDR6221637.1"/>
    <property type="molecule type" value="Genomic_DNA"/>
</dbReference>
<dbReference type="GO" id="GO:0006396">
    <property type="term" value="P:RNA processing"/>
    <property type="evidence" value="ECO:0007669"/>
    <property type="project" value="InterPro"/>
</dbReference>
<gene>
    <name evidence="2" type="ORF">J2750_000069</name>
</gene>
<accession>A0AA90TXC4</accession>
<feature type="domain" description="RNase III" evidence="1">
    <location>
        <begin position="79"/>
        <end position="226"/>
    </location>
</feature>
<dbReference type="SUPFAM" id="SSF69065">
    <property type="entry name" value="RNase III domain-like"/>
    <property type="match status" value="1"/>
</dbReference>
<organism evidence="2 3">
    <name type="scientific">Methanococcoides alaskense</name>
    <dbReference type="NCBI Taxonomy" id="325778"/>
    <lineage>
        <taxon>Archaea</taxon>
        <taxon>Methanobacteriati</taxon>
        <taxon>Methanobacteriota</taxon>
        <taxon>Stenosarchaea group</taxon>
        <taxon>Methanomicrobia</taxon>
        <taxon>Methanosarcinales</taxon>
        <taxon>Methanosarcinaceae</taxon>
        <taxon>Methanococcoides</taxon>
    </lineage>
</organism>
<protein>
    <submittedName>
        <fullName evidence="2">Ribonuclease-3</fullName>
        <ecNumber evidence="2">3.1.26.3</ecNumber>
    </submittedName>
</protein>
<comment type="caution">
    <text evidence="2">The sequence shown here is derived from an EMBL/GenBank/DDBJ whole genome shotgun (WGS) entry which is preliminary data.</text>
</comment>
<dbReference type="InterPro" id="IPR036389">
    <property type="entry name" value="RNase_III_sf"/>
</dbReference>
<evidence type="ECO:0000259" key="1">
    <source>
        <dbReference type="PROSITE" id="PS50142"/>
    </source>
</evidence>
<dbReference type="CDD" id="cd00593">
    <property type="entry name" value="RIBOc"/>
    <property type="match status" value="1"/>
</dbReference>
<dbReference type="RefSeq" id="WP_270096536.1">
    <property type="nucleotide sequence ID" value="NZ_JAQFFK010000003.1"/>
</dbReference>
<dbReference type="EC" id="3.1.26.3" evidence="2"/>
<dbReference type="Proteomes" id="UP001185015">
    <property type="component" value="Unassembled WGS sequence"/>
</dbReference>
<evidence type="ECO:0000313" key="2">
    <source>
        <dbReference type="EMBL" id="MDR6221637.1"/>
    </source>
</evidence>
<reference evidence="2 3" key="1">
    <citation type="submission" date="2023-07" db="EMBL/GenBank/DDBJ databases">
        <title>Genomic Encyclopedia of Type Strains, Phase IV (KMG-IV): sequencing the most valuable type-strain genomes for metagenomic binning, comparative biology and taxonomic classification.</title>
        <authorList>
            <person name="Goeker M."/>
        </authorList>
    </citation>
    <scope>NUCLEOTIDE SEQUENCE [LARGE SCALE GENOMIC DNA]</scope>
    <source>
        <strain evidence="2 3">DSM 17273</strain>
    </source>
</reference>
<proteinExistence type="predicted"/>
<dbReference type="PROSITE" id="PS50142">
    <property type="entry name" value="RNASE_3_2"/>
    <property type="match status" value="1"/>
</dbReference>
<name>A0AA90TXC4_9EURY</name>
<dbReference type="GO" id="GO:0004525">
    <property type="term" value="F:ribonuclease III activity"/>
    <property type="evidence" value="ECO:0007669"/>
    <property type="project" value="UniProtKB-EC"/>
</dbReference>
<sequence length="238" mass="26994">MPLQGAGKQMKNKVGESCLKLKWNIQGIFDDIPAIGEQLESQISQIPENNINDKMKITKWVNQIKEINETIRYLKEHKLVELEQNLNYKFDEPDLFVLSFIQPSIKNLFAEVNKYYSKAGIDYNFEPYLNLDEAAKVLAFIGDAAIDLALAEVLWQPNISNVGDLSVNRSKIASNGNLARICDKWNMFDHRIPFIPNQSNAKTKTINHVKGTMVEAVFGIMYIESGLDDIITSIVSLK</sequence>
<dbReference type="AlphaFoldDB" id="A0AA90TXC4"/>
<evidence type="ECO:0000313" key="3">
    <source>
        <dbReference type="Proteomes" id="UP001185015"/>
    </source>
</evidence>
<keyword evidence="2" id="KW-0378">Hydrolase</keyword>